<organism evidence="2 3">
    <name type="scientific">Hebeloma cylindrosporum</name>
    <dbReference type="NCBI Taxonomy" id="76867"/>
    <lineage>
        <taxon>Eukaryota</taxon>
        <taxon>Fungi</taxon>
        <taxon>Dikarya</taxon>
        <taxon>Basidiomycota</taxon>
        <taxon>Agaricomycotina</taxon>
        <taxon>Agaricomycetes</taxon>
        <taxon>Agaricomycetidae</taxon>
        <taxon>Agaricales</taxon>
        <taxon>Agaricineae</taxon>
        <taxon>Hymenogastraceae</taxon>
        <taxon>Hebeloma</taxon>
    </lineage>
</organism>
<dbReference type="EMBL" id="KN831777">
    <property type="protein sequence ID" value="KIM42866.1"/>
    <property type="molecule type" value="Genomic_DNA"/>
</dbReference>
<keyword evidence="3" id="KW-1185">Reference proteome</keyword>
<reference evidence="2 3" key="1">
    <citation type="submission" date="2014-04" db="EMBL/GenBank/DDBJ databases">
        <authorList>
            <consortium name="DOE Joint Genome Institute"/>
            <person name="Kuo A."/>
            <person name="Gay G."/>
            <person name="Dore J."/>
            <person name="Kohler A."/>
            <person name="Nagy L.G."/>
            <person name="Floudas D."/>
            <person name="Copeland A."/>
            <person name="Barry K.W."/>
            <person name="Cichocki N."/>
            <person name="Veneault-Fourrey C."/>
            <person name="LaButti K."/>
            <person name="Lindquist E.A."/>
            <person name="Lipzen A."/>
            <person name="Lundell T."/>
            <person name="Morin E."/>
            <person name="Murat C."/>
            <person name="Sun H."/>
            <person name="Tunlid A."/>
            <person name="Henrissat B."/>
            <person name="Grigoriev I.V."/>
            <person name="Hibbett D.S."/>
            <person name="Martin F."/>
            <person name="Nordberg H.P."/>
            <person name="Cantor M.N."/>
            <person name="Hua S.X."/>
        </authorList>
    </citation>
    <scope>NUCLEOTIDE SEQUENCE [LARGE SCALE GENOMIC DNA]</scope>
    <source>
        <strain evidence="3">h7</strain>
    </source>
</reference>
<accession>A0A0C3CGX1</accession>
<evidence type="ECO:0000313" key="3">
    <source>
        <dbReference type="Proteomes" id="UP000053424"/>
    </source>
</evidence>
<proteinExistence type="predicted"/>
<feature type="compositionally biased region" description="Basic residues" evidence="1">
    <location>
        <begin position="115"/>
        <end position="129"/>
    </location>
</feature>
<gene>
    <name evidence="2" type="ORF">M413DRAFT_444505</name>
</gene>
<sequence>MPGTFVVYVESHGPVEVHPTVRDEHLDVDAPPVMEVEEDEEEKFLYKPLAEIDAKSEESLREEADLDSEVFVYPDPECHPTPPHPEGAPTLGLDLPAPQSEPIPVFEDTTSQSGRRQKRRKKTRRRQKKKVAESSSQG</sequence>
<feature type="region of interest" description="Disordered" evidence="1">
    <location>
        <begin position="72"/>
        <end position="138"/>
    </location>
</feature>
<evidence type="ECO:0000256" key="1">
    <source>
        <dbReference type="SAM" id="MobiDB-lite"/>
    </source>
</evidence>
<dbReference type="HOGENOM" id="CLU_1855502_0_0_1"/>
<reference evidence="3" key="2">
    <citation type="submission" date="2015-01" db="EMBL/GenBank/DDBJ databases">
        <title>Evolutionary Origins and Diversification of the Mycorrhizal Mutualists.</title>
        <authorList>
            <consortium name="DOE Joint Genome Institute"/>
            <consortium name="Mycorrhizal Genomics Consortium"/>
            <person name="Kohler A."/>
            <person name="Kuo A."/>
            <person name="Nagy L.G."/>
            <person name="Floudas D."/>
            <person name="Copeland A."/>
            <person name="Barry K.W."/>
            <person name="Cichocki N."/>
            <person name="Veneault-Fourrey C."/>
            <person name="LaButti K."/>
            <person name="Lindquist E.A."/>
            <person name="Lipzen A."/>
            <person name="Lundell T."/>
            <person name="Morin E."/>
            <person name="Murat C."/>
            <person name="Riley R."/>
            <person name="Ohm R."/>
            <person name="Sun H."/>
            <person name="Tunlid A."/>
            <person name="Henrissat B."/>
            <person name="Grigoriev I.V."/>
            <person name="Hibbett D.S."/>
            <person name="Martin F."/>
        </authorList>
    </citation>
    <scope>NUCLEOTIDE SEQUENCE [LARGE SCALE GENOMIC DNA]</scope>
    <source>
        <strain evidence="3">h7</strain>
    </source>
</reference>
<protein>
    <submittedName>
        <fullName evidence="2">Uncharacterized protein</fullName>
    </submittedName>
</protein>
<name>A0A0C3CGX1_HEBCY</name>
<dbReference type="AlphaFoldDB" id="A0A0C3CGX1"/>
<dbReference type="Proteomes" id="UP000053424">
    <property type="component" value="Unassembled WGS sequence"/>
</dbReference>
<evidence type="ECO:0000313" key="2">
    <source>
        <dbReference type="EMBL" id="KIM42866.1"/>
    </source>
</evidence>